<evidence type="ECO:0000313" key="2">
    <source>
        <dbReference type="EMBL" id="AHF02299.1"/>
    </source>
</evidence>
<keyword evidence="1" id="KW-0812">Transmembrane</keyword>
<dbReference type="EMBL" id="CP007030">
    <property type="protein sequence ID" value="AHF02299.1"/>
    <property type="molecule type" value="Genomic_DNA"/>
</dbReference>
<evidence type="ECO:0000313" key="3">
    <source>
        <dbReference type="Proteomes" id="UP000005380"/>
    </source>
</evidence>
<gene>
    <name evidence="2" type="ORF">THIAE_06170</name>
</gene>
<evidence type="ECO:0000256" key="1">
    <source>
        <dbReference type="SAM" id="Phobius"/>
    </source>
</evidence>
<organism evidence="2 3">
    <name type="scientific">Thiomicrospira aerophila AL3</name>
    <dbReference type="NCBI Taxonomy" id="717772"/>
    <lineage>
        <taxon>Bacteria</taxon>
        <taxon>Pseudomonadati</taxon>
        <taxon>Pseudomonadota</taxon>
        <taxon>Gammaproteobacteria</taxon>
        <taxon>Thiotrichales</taxon>
        <taxon>Piscirickettsiaceae</taxon>
        <taxon>Thiomicrospira</taxon>
    </lineage>
</organism>
<dbReference type="HOGENOM" id="CLU_2686631_0_0_6"/>
<protein>
    <submittedName>
        <fullName evidence="2">Uncharacterized protein</fullName>
    </submittedName>
</protein>
<dbReference type="AlphaFoldDB" id="W0DZ90"/>
<reference evidence="2 3" key="1">
    <citation type="submission" date="2013-12" db="EMBL/GenBank/DDBJ databases">
        <authorList>
            <consortium name="DOE Joint Genome Institute"/>
            <person name="Kappler U."/>
            <person name="Huntemann M."/>
            <person name="Han J."/>
            <person name="Chen A."/>
            <person name="Kyrpides N."/>
            <person name="Mavromatis K."/>
            <person name="Markowitz V."/>
            <person name="Palaniappan K."/>
            <person name="Ivanova N."/>
            <person name="Schaumberg A."/>
            <person name="Pati A."/>
            <person name="Liolios K."/>
            <person name="Nordberg H.P."/>
            <person name="Cantor M.N."/>
            <person name="Hua S.X."/>
            <person name="Woyke T."/>
        </authorList>
    </citation>
    <scope>NUCLEOTIDE SEQUENCE [LARGE SCALE GENOMIC DNA]</scope>
    <source>
        <strain evidence="3">AL2</strain>
    </source>
</reference>
<keyword evidence="3" id="KW-1185">Reference proteome</keyword>
<name>W0DZ90_9GAMM</name>
<feature type="transmembrane region" description="Helical" evidence="1">
    <location>
        <begin position="54"/>
        <end position="73"/>
    </location>
</feature>
<dbReference type="RefSeq" id="WP_006460515.1">
    <property type="nucleotide sequence ID" value="NZ_CP007030.1"/>
</dbReference>
<dbReference type="Proteomes" id="UP000005380">
    <property type="component" value="Chromosome"/>
</dbReference>
<dbReference type="STRING" id="717772.THIAE_06170"/>
<sequence>MDYFIELAGNPNAYKYALHGGVIAYLSIRFMFVTNSTFGLLVEGKTSLAEAAKTVGLMFISIILLVWFLLFQVN</sequence>
<accession>W0DZ90</accession>
<dbReference type="KEGG" id="tao:THIAE_06170"/>
<dbReference type="InParanoid" id="W0DZ90"/>
<keyword evidence="1" id="KW-1133">Transmembrane helix</keyword>
<feature type="transmembrane region" description="Helical" evidence="1">
    <location>
        <begin position="22"/>
        <end position="42"/>
    </location>
</feature>
<proteinExistence type="predicted"/>
<keyword evidence="1" id="KW-0472">Membrane</keyword>